<sequence>MADEADTSQEGISILTDGRRAFWSRQIARTEAGGLFSDSLFHAKAQRGHDFCTERMHAGRWIVAGERVTRSHGDDEHQREHHRSSRVHRSNSIVHISMSSKFKTDDKTDDRALEISTPEIALPETLTPETAMPETSMPETSMSVRFGRINLESIQLRT</sequence>
<gene>
    <name evidence="2" type="ORF">ALC56_04580</name>
</gene>
<reference evidence="2 3" key="1">
    <citation type="submission" date="2016-03" db="EMBL/GenBank/DDBJ databases">
        <title>Trachymyrmex septentrionalis WGS genome.</title>
        <authorList>
            <person name="Nygaard S."/>
            <person name="Hu H."/>
            <person name="Boomsma J."/>
            <person name="Zhang G."/>
        </authorList>
    </citation>
    <scope>NUCLEOTIDE SEQUENCE [LARGE SCALE GENOMIC DNA]</scope>
    <source>
        <strain evidence="2">Tsep2-gDNA-1</strain>
        <tissue evidence="2">Whole body</tissue>
    </source>
</reference>
<dbReference type="Proteomes" id="UP000078541">
    <property type="component" value="Unassembled WGS sequence"/>
</dbReference>
<accession>A0A195FL44</accession>
<name>A0A195FL44_9HYME</name>
<feature type="compositionally biased region" description="Basic residues" evidence="1">
    <location>
        <begin position="80"/>
        <end position="89"/>
    </location>
</feature>
<dbReference type="STRING" id="34720.A0A195FL44"/>
<keyword evidence="3" id="KW-1185">Reference proteome</keyword>
<organism evidence="2 3">
    <name type="scientific">Trachymyrmex septentrionalis</name>
    <dbReference type="NCBI Taxonomy" id="34720"/>
    <lineage>
        <taxon>Eukaryota</taxon>
        <taxon>Metazoa</taxon>
        <taxon>Ecdysozoa</taxon>
        <taxon>Arthropoda</taxon>
        <taxon>Hexapoda</taxon>
        <taxon>Insecta</taxon>
        <taxon>Pterygota</taxon>
        <taxon>Neoptera</taxon>
        <taxon>Endopterygota</taxon>
        <taxon>Hymenoptera</taxon>
        <taxon>Apocrita</taxon>
        <taxon>Aculeata</taxon>
        <taxon>Formicoidea</taxon>
        <taxon>Formicidae</taxon>
        <taxon>Myrmicinae</taxon>
        <taxon>Trachymyrmex</taxon>
    </lineage>
</organism>
<evidence type="ECO:0000313" key="2">
    <source>
        <dbReference type="EMBL" id="KYN40987.1"/>
    </source>
</evidence>
<feature type="compositionally biased region" description="Basic and acidic residues" evidence="1">
    <location>
        <begin position="68"/>
        <end position="79"/>
    </location>
</feature>
<dbReference type="EMBL" id="KQ981491">
    <property type="protein sequence ID" value="KYN40987.1"/>
    <property type="molecule type" value="Genomic_DNA"/>
</dbReference>
<feature type="region of interest" description="Disordered" evidence="1">
    <location>
        <begin position="68"/>
        <end position="90"/>
    </location>
</feature>
<protein>
    <submittedName>
        <fullName evidence="2">Uncharacterized protein</fullName>
    </submittedName>
</protein>
<evidence type="ECO:0000256" key="1">
    <source>
        <dbReference type="SAM" id="MobiDB-lite"/>
    </source>
</evidence>
<evidence type="ECO:0000313" key="3">
    <source>
        <dbReference type="Proteomes" id="UP000078541"/>
    </source>
</evidence>
<dbReference type="AlphaFoldDB" id="A0A195FL44"/>
<proteinExistence type="predicted"/>